<dbReference type="InterPro" id="IPR006342">
    <property type="entry name" value="FkbM_mtfrase"/>
</dbReference>
<protein>
    <recommendedName>
        <fullName evidence="1">Methyltransferase FkbM domain-containing protein</fullName>
    </recommendedName>
</protein>
<evidence type="ECO:0000259" key="1">
    <source>
        <dbReference type="Pfam" id="PF05050"/>
    </source>
</evidence>
<evidence type="ECO:0000313" key="3">
    <source>
        <dbReference type="Proteomes" id="UP001381693"/>
    </source>
</evidence>
<dbReference type="GO" id="GO:0031902">
    <property type="term" value="C:late endosome membrane"/>
    <property type="evidence" value="ECO:0007669"/>
    <property type="project" value="TreeGrafter"/>
</dbReference>
<dbReference type="GO" id="GO:0005886">
    <property type="term" value="C:plasma membrane"/>
    <property type="evidence" value="ECO:0007669"/>
    <property type="project" value="TreeGrafter"/>
</dbReference>
<accession>A0AAN8XAA4</accession>
<dbReference type="Proteomes" id="UP001381693">
    <property type="component" value="Unassembled WGS sequence"/>
</dbReference>
<feature type="domain" description="Methyltransferase FkbM" evidence="1">
    <location>
        <begin position="108"/>
        <end position="257"/>
    </location>
</feature>
<sequence>MFSTAKKLRRCKGGGVVCILICILLLLWLRARLAMHAVKPTVVKTNPDLIEANQEDPGLVEILRKLILPPSGLPYSLNSPLRRHYSQVSQDAYADYLLKEQRGGFFIEVGAGNGEDLSNSLFLEKTRGWSGLLVEPDPTSFSALSDKHRKAYSLNVGLSLNTTSYYAKFKPNAGLGRITSEGEDLIRIKTFPLFTMLLALNVSTVDFLSLDIEGDELKVLRSVPWSRVIIRLLCVEVKHHKGGPRPLIRYMKEQGYTFLGVKDIDAWFAHPSFKKHL</sequence>
<dbReference type="SUPFAM" id="SSF53335">
    <property type="entry name" value="S-adenosyl-L-methionine-dependent methyltransferases"/>
    <property type="match status" value="1"/>
</dbReference>
<dbReference type="InterPro" id="IPR053202">
    <property type="entry name" value="EGF_Rcpt_Signaling_Reg"/>
</dbReference>
<name>A0AAN8XAA4_HALRR</name>
<dbReference type="EMBL" id="JAXCGZ010010099">
    <property type="protein sequence ID" value="KAK7075809.1"/>
    <property type="molecule type" value="Genomic_DNA"/>
</dbReference>
<dbReference type="PANTHER" id="PTHR34009:SF2">
    <property type="entry name" value="PROTEIN STAR"/>
    <property type="match status" value="1"/>
</dbReference>
<comment type="caution">
    <text evidence="2">The sequence shown here is derived from an EMBL/GenBank/DDBJ whole genome shotgun (WGS) entry which is preliminary data.</text>
</comment>
<dbReference type="PANTHER" id="PTHR34009">
    <property type="entry name" value="PROTEIN STAR"/>
    <property type="match status" value="1"/>
</dbReference>
<dbReference type="Gene3D" id="3.40.50.150">
    <property type="entry name" value="Vaccinia Virus protein VP39"/>
    <property type="match status" value="1"/>
</dbReference>
<dbReference type="GO" id="GO:0006888">
    <property type="term" value="P:endoplasmic reticulum to Golgi vesicle-mediated transport"/>
    <property type="evidence" value="ECO:0007669"/>
    <property type="project" value="TreeGrafter"/>
</dbReference>
<gene>
    <name evidence="2" type="ORF">SK128_010331</name>
</gene>
<keyword evidence="3" id="KW-1185">Reference proteome</keyword>
<organism evidence="2 3">
    <name type="scientific">Halocaridina rubra</name>
    <name type="common">Hawaiian red shrimp</name>
    <dbReference type="NCBI Taxonomy" id="373956"/>
    <lineage>
        <taxon>Eukaryota</taxon>
        <taxon>Metazoa</taxon>
        <taxon>Ecdysozoa</taxon>
        <taxon>Arthropoda</taxon>
        <taxon>Crustacea</taxon>
        <taxon>Multicrustacea</taxon>
        <taxon>Malacostraca</taxon>
        <taxon>Eumalacostraca</taxon>
        <taxon>Eucarida</taxon>
        <taxon>Decapoda</taxon>
        <taxon>Pleocyemata</taxon>
        <taxon>Caridea</taxon>
        <taxon>Atyoidea</taxon>
        <taxon>Atyidae</taxon>
        <taxon>Halocaridina</taxon>
    </lineage>
</organism>
<dbReference type="Pfam" id="PF05050">
    <property type="entry name" value="Methyltransf_21"/>
    <property type="match status" value="1"/>
</dbReference>
<reference evidence="2 3" key="1">
    <citation type="submission" date="2023-11" db="EMBL/GenBank/DDBJ databases">
        <title>Halocaridina rubra genome assembly.</title>
        <authorList>
            <person name="Smith C."/>
        </authorList>
    </citation>
    <scope>NUCLEOTIDE SEQUENCE [LARGE SCALE GENOMIC DNA]</scope>
    <source>
        <strain evidence="2">EP-1</strain>
        <tissue evidence="2">Whole</tissue>
    </source>
</reference>
<dbReference type="AlphaFoldDB" id="A0AAN8XAA4"/>
<dbReference type="GO" id="GO:0016197">
    <property type="term" value="P:endosomal transport"/>
    <property type="evidence" value="ECO:0007669"/>
    <property type="project" value="TreeGrafter"/>
</dbReference>
<dbReference type="GO" id="GO:0005789">
    <property type="term" value="C:endoplasmic reticulum membrane"/>
    <property type="evidence" value="ECO:0007669"/>
    <property type="project" value="TreeGrafter"/>
</dbReference>
<dbReference type="GO" id="GO:0005794">
    <property type="term" value="C:Golgi apparatus"/>
    <property type="evidence" value="ECO:0007669"/>
    <property type="project" value="TreeGrafter"/>
</dbReference>
<proteinExistence type="predicted"/>
<dbReference type="InterPro" id="IPR029063">
    <property type="entry name" value="SAM-dependent_MTases_sf"/>
</dbReference>
<evidence type="ECO:0000313" key="2">
    <source>
        <dbReference type="EMBL" id="KAK7075809.1"/>
    </source>
</evidence>